<dbReference type="PROSITE" id="PS51832">
    <property type="entry name" value="HD_GYP"/>
    <property type="match status" value="1"/>
</dbReference>
<sequence>MLVKDCLYKDVMKQLLKKDLNTYEHSVRVGKLCAAMAAPLGLDEKQAKWLLLGGYLHDVGKMFVPKYILTKTSALSPHEWKIMQQHTQWGAQILLDYEVEPEIIDIIHFHHERLNGKGYPLGLGGRNIPVLAQICGIVDSFDSMVSDRPYRKGMPIHDAVEELLLHSGTQFDSEYVQKFLTLAPSYGGVYDGQALLCQEGK</sequence>
<organism evidence="2 3">
    <name type="scientific">Paenibacillus whitsoniae</name>
    <dbReference type="NCBI Taxonomy" id="2496558"/>
    <lineage>
        <taxon>Bacteria</taxon>
        <taxon>Bacillati</taxon>
        <taxon>Bacillota</taxon>
        <taxon>Bacilli</taxon>
        <taxon>Bacillales</taxon>
        <taxon>Paenibacillaceae</taxon>
        <taxon>Paenibacillus</taxon>
    </lineage>
</organism>
<dbReference type="InterPro" id="IPR003607">
    <property type="entry name" value="HD/PDEase_dom"/>
</dbReference>
<dbReference type="EMBL" id="RXHU01000005">
    <property type="protein sequence ID" value="RTE11612.1"/>
    <property type="molecule type" value="Genomic_DNA"/>
</dbReference>
<comment type="caution">
    <text evidence="2">The sequence shown here is derived from an EMBL/GenBank/DDBJ whole genome shotgun (WGS) entry which is preliminary data.</text>
</comment>
<dbReference type="SMART" id="SM00471">
    <property type="entry name" value="HDc"/>
    <property type="match status" value="1"/>
</dbReference>
<dbReference type="CDD" id="cd00077">
    <property type="entry name" value="HDc"/>
    <property type="match status" value="1"/>
</dbReference>
<evidence type="ECO:0000313" key="2">
    <source>
        <dbReference type="EMBL" id="RTE11612.1"/>
    </source>
</evidence>
<keyword evidence="3" id="KW-1185">Reference proteome</keyword>
<dbReference type="PANTHER" id="PTHR43155:SF2">
    <property type="entry name" value="CYCLIC DI-GMP PHOSPHODIESTERASE PA4108"/>
    <property type="match status" value="1"/>
</dbReference>
<dbReference type="AlphaFoldDB" id="A0A430JKQ9"/>
<dbReference type="RefSeq" id="WP_126139331.1">
    <property type="nucleotide sequence ID" value="NZ_RXHU01000005.1"/>
</dbReference>
<dbReference type="Proteomes" id="UP000276128">
    <property type="component" value="Unassembled WGS sequence"/>
</dbReference>
<protein>
    <submittedName>
        <fullName evidence="2">HD-GYP domain-containing protein</fullName>
    </submittedName>
</protein>
<gene>
    <name evidence="2" type="ORF">EJQ19_00900</name>
</gene>
<dbReference type="Gene3D" id="1.10.3210.10">
    <property type="entry name" value="Hypothetical protein af1432"/>
    <property type="match status" value="1"/>
</dbReference>
<dbReference type="SUPFAM" id="SSF109604">
    <property type="entry name" value="HD-domain/PDEase-like"/>
    <property type="match status" value="1"/>
</dbReference>
<dbReference type="InterPro" id="IPR037522">
    <property type="entry name" value="HD_GYP_dom"/>
</dbReference>
<evidence type="ECO:0000259" key="1">
    <source>
        <dbReference type="PROSITE" id="PS51832"/>
    </source>
</evidence>
<evidence type="ECO:0000313" key="3">
    <source>
        <dbReference type="Proteomes" id="UP000276128"/>
    </source>
</evidence>
<dbReference type="PANTHER" id="PTHR43155">
    <property type="entry name" value="CYCLIC DI-GMP PHOSPHODIESTERASE PA4108-RELATED"/>
    <property type="match status" value="1"/>
</dbReference>
<accession>A0A430JKQ9</accession>
<dbReference type="OrthoDB" id="9759601at2"/>
<feature type="domain" description="HD-GYP" evidence="1">
    <location>
        <begin position="1"/>
        <end position="195"/>
    </location>
</feature>
<proteinExistence type="predicted"/>
<dbReference type="NCBIfam" id="TIGR00277">
    <property type="entry name" value="HDIG"/>
    <property type="match status" value="1"/>
</dbReference>
<name>A0A430JKQ9_9BACL</name>
<reference evidence="2 3" key="1">
    <citation type="submission" date="2018-12" db="EMBL/GenBank/DDBJ databases">
        <title>Bacillus ochoae sp. nov., Paenibacillus whitsoniae sp. nov., Paenibacillus spiritus sp. nov. Isolated from the Mars Exploration Rover during spacecraft assembly.</title>
        <authorList>
            <person name="Seuylemezian A."/>
            <person name="Vaishampayan P."/>
        </authorList>
    </citation>
    <scope>NUCLEOTIDE SEQUENCE [LARGE SCALE GENOMIC DNA]</scope>
    <source>
        <strain evidence="2 3">MER 54</strain>
    </source>
</reference>
<dbReference type="Pfam" id="PF13487">
    <property type="entry name" value="HD_5"/>
    <property type="match status" value="1"/>
</dbReference>
<dbReference type="InterPro" id="IPR006675">
    <property type="entry name" value="HDIG_dom"/>
</dbReference>